<evidence type="ECO:0000313" key="4">
    <source>
        <dbReference type="Proteomes" id="UP000092600"/>
    </source>
</evidence>
<dbReference type="Proteomes" id="UP000092600">
    <property type="component" value="Unassembled WGS sequence"/>
</dbReference>
<keyword evidence="1" id="KW-0052">Apoplast</keyword>
<feature type="compositionally biased region" description="Basic residues" evidence="2">
    <location>
        <begin position="136"/>
        <end position="147"/>
    </location>
</feature>
<dbReference type="GO" id="GO:0048046">
    <property type="term" value="C:apoplast"/>
    <property type="evidence" value="ECO:0007669"/>
    <property type="project" value="UniProtKB-SubCell"/>
</dbReference>
<evidence type="ECO:0000313" key="3">
    <source>
        <dbReference type="EMBL" id="OAY65490.1"/>
    </source>
</evidence>
<comment type="function">
    <text evidence="1">Dirigent proteins impart stereoselectivity on the phenoxy radical-coupling reaction, yielding optically active lignans from two molecules of coniferyl alcohol in the biosynthesis of lignans, flavonolignans, and alkaloids and thus plays a central role in plant secondary metabolism.</text>
</comment>
<accession>A0A199ULM9</accession>
<dbReference type="AlphaFoldDB" id="A0A199ULM9"/>
<evidence type="ECO:0000256" key="2">
    <source>
        <dbReference type="SAM" id="MobiDB-lite"/>
    </source>
</evidence>
<dbReference type="PANTHER" id="PTHR21495">
    <property type="entry name" value="NUCLEOPORIN-RELATED"/>
    <property type="match status" value="1"/>
</dbReference>
<sequence length="201" mass="21995">MKAKWLFLHPNILPSPPPPPPLPSYLSTITAANAELTTRFSERPHKKKLKEKLSHLHFYFHDIVRGKNITAVPVTAPSRSAGSPASAFGVITIMDDALTMGPEPTSAPVGRAQGCTRARRSRIWIPAGHEPGVHGGHVRRQRPHRARSQCPLHAVREIAVVGGSGLFRFARGYAVARPTTSTRPRGMPSWSTMFTSCTTEI</sequence>
<dbReference type="InterPro" id="IPR004265">
    <property type="entry name" value="Dirigent"/>
</dbReference>
<gene>
    <name evidence="3" type="ORF">ACMD2_03045</name>
</gene>
<dbReference type="Pfam" id="PF03018">
    <property type="entry name" value="Dirigent"/>
    <property type="match status" value="2"/>
</dbReference>
<name>A0A199ULM9_ANACO</name>
<dbReference type="EMBL" id="LSRQ01006888">
    <property type="protein sequence ID" value="OAY65490.1"/>
    <property type="molecule type" value="Genomic_DNA"/>
</dbReference>
<dbReference type="STRING" id="4615.A0A199ULM9"/>
<evidence type="ECO:0000256" key="1">
    <source>
        <dbReference type="RuleBase" id="RU363099"/>
    </source>
</evidence>
<feature type="region of interest" description="Disordered" evidence="2">
    <location>
        <begin position="128"/>
        <end position="148"/>
    </location>
</feature>
<organism evidence="3 4">
    <name type="scientific">Ananas comosus</name>
    <name type="common">Pineapple</name>
    <name type="synonym">Ananas ananas</name>
    <dbReference type="NCBI Taxonomy" id="4615"/>
    <lineage>
        <taxon>Eukaryota</taxon>
        <taxon>Viridiplantae</taxon>
        <taxon>Streptophyta</taxon>
        <taxon>Embryophyta</taxon>
        <taxon>Tracheophyta</taxon>
        <taxon>Spermatophyta</taxon>
        <taxon>Magnoliopsida</taxon>
        <taxon>Liliopsida</taxon>
        <taxon>Poales</taxon>
        <taxon>Bromeliaceae</taxon>
        <taxon>Bromelioideae</taxon>
        <taxon>Ananas</taxon>
    </lineage>
</organism>
<protein>
    <recommendedName>
        <fullName evidence="1">Dirigent protein</fullName>
    </recommendedName>
</protein>
<reference evidence="3 4" key="1">
    <citation type="journal article" date="2016" name="DNA Res.">
        <title>The draft genome of MD-2 pineapple using hybrid error correction of long reads.</title>
        <authorList>
            <person name="Redwan R.M."/>
            <person name="Saidin A."/>
            <person name="Kumar S.V."/>
        </authorList>
    </citation>
    <scope>NUCLEOTIDE SEQUENCE [LARGE SCALE GENOMIC DNA]</scope>
    <source>
        <strain evidence="4">cv. MD2</strain>
        <tissue evidence="3">Leaf</tissue>
    </source>
</reference>
<comment type="subunit">
    <text evidence="1">Homodimer.</text>
</comment>
<comment type="caution">
    <text evidence="3">The sequence shown here is derived from an EMBL/GenBank/DDBJ whole genome shotgun (WGS) entry which is preliminary data.</text>
</comment>
<keyword evidence="1" id="KW-0964">Secreted</keyword>
<proteinExistence type="inferred from homology"/>
<comment type="subcellular location">
    <subcellularLocation>
        <location evidence="1">Secreted</location>
        <location evidence="1">Extracellular space</location>
        <location evidence="1">Apoplast</location>
    </subcellularLocation>
</comment>
<comment type="similarity">
    <text evidence="1">Belongs to the plant dirigent protein family.</text>
</comment>